<keyword evidence="3 6" id="KW-0786">Thiamine pyrophosphate</keyword>
<evidence type="ECO:0000313" key="9">
    <source>
        <dbReference type="Proteomes" id="UP000253314"/>
    </source>
</evidence>
<evidence type="ECO:0000256" key="5">
    <source>
        <dbReference type="ARBA" id="ARBA00051911"/>
    </source>
</evidence>
<dbReference type="FunFam" id="3.40.50.11610:FF:000002">
    <property type="entry name" value="2-oxoglutarate dehydrogenase E1 component"/>
    <property type="match status" value="1"/>
</dbReference>
<keyword evidence="2 6" id="KW-0560">Oxidoreductase</keyword>
<evidence type="ECO:0000256" key="2">
    <source>
        <dbReference type="ARBA" id="ARBA00023002"/>
    </source>
</evidence>
<dbReference type="OrthoDB" id="9759785at2"/>
<evidence type="ECO:0000256" key="3">
    <source>
        <dbReference type="ARBA" id="ARBA00023052"/>
    </source>
</evidence>
<evidence type="ECO:0000256" key="6">
    <source>
        <dbReference type="HAMAP-Rule" id="MF_01169"/>
    </source>
</evidence>
<evidence type="ECO:0000259" key="7">
    <source>
        <dbReference type="SMART" id="SM00861"/>
    </source>
</evidence>
<dbReference type="AlphaFoldDB" id="A0A366XQ98"/>
<comment type="similarity">
    <text evidence="6">Belongs to the alpha-ketoglutarate dehydrogenase family.</text>
</comment>
<organism evidence="8 9">
    <name type="scientific">Bacillus taeanensis</name>
    <dbReference type="NCBI Taxonomy" id="273032"/>
    <lineage>
        <taxon>Bacteria</taxon>
        <taxon>Bacillati</taxon>
        <taxon>Bacillota</taxon>
        <taxon>Bacilli</taxon>
        <taxon>Bacillales</taxon>
        <taxon>Bacillaceae</taxon>
        <taxon>Bacillus</taxon>
    </lineage>
</organism>
<dbReference type="RefSeq" id="WP_113808519.1">
    <property type="nucleotide sequence ID" value="NZ_QOCW01000047.1"/>
</dbReference>
<dbReference type="CDD" id="cd02016">
    <property type="entry name" value="TPP_E1_OGDC_like"/>
    <property type="match status" value="1"/>
</dbReference>
<comment type="subunit">
    <text evidence="6">Homodimer. Part of the 2-oxoglutarate dehydrogenase (OGDH) complex composed of E1 (2-oxoglutarate dehydrogenase), E2 (dihydrolipoamide succinyltransferase) and E3 (dihydrolipoamide dehydrogenase); the complex contains multiple copies of the three enzymatic components (E1, E2 and E3).</text>
</comment>
<dbReference type="PANTHER" id="PTHR23152">
    <property type="entry name" value="2-OXOGLUTARATE DEHYDROGENASE"/>
    <property type="match status" value="1"/>
</dbReference>
<dbReference type="Gene3D" id="3.40.50.11610">
    <property type="entry name" value="Multifunctional 2-oxoglutarate metabolism enzyme, C-terminal domain"/>
    <property type="match status" value="1"/>
</dbReference>
<evidence type="ECO:0000256" key="4">
    <source>
        <dbReference type="ARBA" id="ARBA00023152"/>
    </source>
</evidence>
<dbReference type="HAMAP" id="MF_01169">
    <property type="entry name" value="SucA_OdhA"/>
    <property type="match status" value="1"/>
</dbReference>
<sequence>MKTEISNKKNLLEKFHGPNLGYVMEQYERYKEDPSAVDGELKEFFHTWELESISTDVIEKAFEDFRETPLENEEMLNKVIQSVKLADNIRAYGHLSAKIYSLEKQKGSNLLDLDHYGLSEEDLKVIPAKTIWPDAPGHIQTGLDAVKALNKMYTQSLAYEFSHIQNEDERKWLTSMIESELVNQRMSTEQRIALLEKLTAVEGLEKFLHRTFVGQKRFSIEGVDMLIPMLDEIIRNGVQNGVRNVMIGMAHRGRLNVLAHVLNKPYEMIFSEFHHAPNKELVPSEGSRGINYGWTGDVKYHLGANREIGESNIIRARLTLANNPSHLEYINPVVQGYARVAQEDCAAAGFPKQDVQKSFSILIHGDAAFPGEGIVAETLNLGQLSGYQTGGSIHIIANNRIGFTTDSYDSRSTRYASDLAKGYEIPIVHVNADDPEACIAAMKLAYEYRRRFNKDFLVDLIGYRRFGHNEMDDPFVTQPEVYEKVKNHPTVRALYADTLKSEGLIKLEEINRIEQAIQDKLQAEYDKVKSRFQEGEIEEVQVPEEVMNGLPHIETAVPIEMLRDINNALLKFPEEFHVYPKLKKILQRRTDMLDEKGKIDWGLAETLAFSSILSDGTPIRITGQDSERGTFSQRHIVLTNSKTGEKYSPLHLIPQAKASFAVHNSPLSEAAVLGFEYGYNVYDPQTLVLWEAQYGDFANAAQVIFDQFISAGRAKWGQKSGLVVLLPHGYEGQGPEHSSGRLERFLTLAAESNWTIANLTSAAQYFHILRRQAKILDKTEVRPLVIMTPKSLLRNSYVSSPSSMFSEGSFQTVIEQPRLGENIGHVKRIVLCSGKIAIDLEAELQLNERIFDWLHIIRVEQLYPFPKEKLKEIFARYSNIEEVVWLQEEPKNMGAWTYMESKMKEIVPEHVMVRYIGRVERSSPAGGEPNVHKKEQERIVKEAFKPLKETLKVLN</sequence>
<evidence type="ECO:0000256" key="1">
    <source>
        <dbReference type="ARBA" id="ARBA00001964"/>
    </source>
</evidence>
<comment type="cofactor">
    <cofactor evidence="1 6">
        <name>thiamine diphosphate</name>
        <dbReference type="ChEBI" id="CHEBI:58937"/>
    </cofactor>
</comment>
<gene>
    <name evidence="6" type="primary">odhA</name>
    <name evidence="8" type="ORF">DS031_23210</name>
</gene>
<dbReference type="SMART" id="SM00861">
    <property type="entry name" value="Transket_pyr"/>
    <property type="match status" value="1"/>
</dbReference>
<dbReference type="GO" id="GO:0004591">
    <property type="term" value="F:oxoglutarate dehydrogenase (succinyl-transferring) activity"/>
    <property type="evidence" value="ECO:0007669"/>
    <property type="project" value="UniProtKB-UniRule"/>
</dbReference>
<dbReference type="FunFam" id="3.40.50.970:FF:000036">
    <property type="entry name" value="2-oxoglutarate dehydrogenase E1 component"/>
    <property type="match status" value="1"/>
</dbReference>
<dbReference type="EMBL" id="QOCW01000047">
    <property type="protein sequence ID" value="RBW67275.1"/>
    <property type="molecule type" value="Genomic_DNA"/>
</dbReference>
<dbReference type="Pfam" id="PF02779">
    <property type="entry name" value="Transket_pyr"/>
    <property type="match status" value="1"/>
</dbReference>
<proteinExistence type="inferred from homology"/>
<name>A0A366XQ98_9BACI</name>
<dbReference type="GO" id="GO:0006099">
    <property type="term" value="P:tricarboxylic acid cycle"/>
    <property type="evidence" value="ECO:0007669"/>
    <property type="project" value="TreeGrafter"/>
</dbReference>
<dbReference type="Gene3D" id="3.40.50.970">
    <property type="match status" value="1"/>
</dbReference>
<feature type="domain" description="Transketolase-like pyrimidine-binding" evidence="7">
    <location>
        <begin position="599"/>
        <end position="795"/>
    </location>
</feature>
<dbReference type="GO" id="GO:0045252">
    <property type="term" value="C:oxoglutarate dehydrogenase complex"/>
    <property type="evidence" value="ECO:0007669"/>
    <property type="project" value="TreeGrafter"/>
</dbReference>
<dbReference type="GO" id="GO:0030976">
    <property type="term" value="F:thiamine pyrophosphate binding"/>
    <property type="evidence" value="ECO:0007669"/>
    <property type="project" value="UniProtKB-UniRule"/>
</dbReference>
<dbReference type="PANTHER" id="PTHR23152:SF4">
    <property type="entry name" value="2-OXOADIPATE DEHYDROGENASE COMPLEX COMPONENT E1"/>
    <property type="match status" value="1"/>
</dbReference>
<dbReference type="SUPFAM" id="SSF52518">
    <property type="entry name" value="Thiamin diphosphate-binding fold (THDP-binding)"/>
    <property type="match status" value="2"/>
</dbReference>
<dbReference type="NCBIfam" id="NF008907">
    <property type="entry name" value="PRK12270.1"/>
    <property type="match status" value="1"/>
</dbReference>
<dbReference type="NCBIfam" id="TIGR00239">
    <property type="entry name" value="2oxo_dh_E1"/>
    <property type="match status" value="1"/>
</dbReference>
<protein>
    <recommendedName>
        <fullName evidence="6">2-oxoglutarate dehydrogenase E1 component</fullName>
        <ecNumber evidence="6">1.2.4.2</ecNumber>
    </recommendedName>
    <alternativeName>
        <fullName evidence="6">Alpha-ketoglutarate dehydrogenase</fullName>
    </alternativeName>
</protein>
<dbReference type="Pfam" id="PF16870">
    <property type="entry name" value="OxoGdeHyase_C"/>
    <property type="match status" value="1"/>
</dbReference>
<dbReference type="InterPro" id="IPR031717">
    <property type="entry name" value="ODO-1/KGD_C"/>
</dbReference>
<dbReference type="InterPro" id="IPR029061">
    <property type="entry name" value="THDP-binding"/>
</dbReference>
<dbReference type="Proteomes" id="UP000253314">
    <property type="component" value="Unassembled WGS sequence"/>
</dbReference>
<dbReference type="GO" id="GO:0005829">
    <property type="term" value="C:cytosol"/>
    <property type="evidence" value="ECO:0007669"/>
    <property type="project" value="TreeGrafter"/>
</dbReference>
<comment type="caution">
    <text evidence="8">The sequence shown here is derived from an EMBL/GenBank/DDBJ whole genome shotgun (WGS) entry which is preliminary data.</text>
</comment>
<dbReference type="InterPro" id="IPR011603">
    <property type="entry name" value="2oxoglutarate_DH_E1"/>
</dbReference>
<dbReference type="InterPro" id="IPR005475">
    <property type="entry name" value="Transketolase-like_Pyr-bd"/>
</dbReference>
<dbReference type="InterPro" id="IPR001017">
    <property type="entry name" value="DH_E1"/>
</dbReference>
<dbReference type="InterPro" id="IPR023784">
    <property type="entry name" value="2oxoglutarate_DH_E1_bac"/>
</dbReference>
<dbReference type="InterPro" id="IPR042179">
    <property type="entry name" value="KGD_C_sf"/>
</dbReference>
<keyword evidence="9" id="KW-1185">Reference proteome</keyword>
<dbReference type="GO" id="GO:0006096">
    <property type="term" value="P:glycolytic process"/>
    <property type="evidence" value="ECO:0007669"/>
    <property type="project" value="UniProtKB-UniRule"/>
</dbReference>
<dbReference type="Gene3D" id="3.40.50.12470">
    <property type="match status" value="1"/>
</dbReference>
<comment type="function">
    <text evidence="6">E1 component of the 2-oxoglutarate dehydrogenase (OGDH) complex which catalyzes the decarboxylation of 2-oxoglutarate, the first step in the conversion of 2-oxoglutarate to succinyl-CoA and CO(2).</text>
</comment>
<keyword evidence="4 6" id="KW-0324">Glycolysis</keyword>
<dbReference type="PIRSF" id="PIRSF000157">
    <property type="entry name" value="Oxoglu_dh_E1"/>
    <property type="match status" value="1"/>
</dbReference>
<dbReference type="Pfam" id="PF00676">
    <property type="entry name" value="E1_dh"/>
    <property type="match status" value="1"/>
</dbReference>
<evidence type="ECO:0000313" key="8">
    <source>
        <dbReference type="EMBL" id="RBW67275.1"/>
    </source>
</evidence>
<dbReference type="NCBIfam" id="NF006914">
    <property type="entry name" value="PRK09404.1"/>
    <property type="match status" value="1"/>
</dbReference>
<dbReference type="EC" id="1.2.4.2" evidence="6"/>
<comment type="catalytic activity">
    <reaction evidence="5 6">
        <text>N(6)-[(R)-lipoyl]-L-lysyl-[protein] + 2-oxoglutarate + H(+) = N(6)-[(R)-S(8)-succinyldihydrolipoyl]-L-lysyl-[protein] + CO2</text>
        <dbReference type="Rhea" id="RHEA:12188"/>
        <dbReference type="Rhea" id="RHEA-COMP:10474"/>
        <dbReference type="Rhea" id="RHEA-COMP:20092"/>
        <dbReference type="ChEBI" id="CHEBI:15378"/>
        <dbReference type="ChEBI" id="CHEBI:16526"/>
        <dbReference type="ChEBI" id="CHEBI:16810"/>
        <dbReference type="ChEBI" id="CHEBI:83099"/>
        <dbReference type="ChEBI" id="CHEBI:83120"/>
        <dbReference type="EC" id="1.2.4.2"/>
    </reaction>
</comment>
<reference evidence="8 9" key="1">
    <citation type="submission" date="2018-07" db="EMBL/GenBank/DDBJ databases">
        <title>Lottiidibacillus patelloidae gen. nov., sp. nov., isolated from the intestinal tract of a marine limpet and the reclassification of B. taeanensis BH030017T, B. algicola KMM 3737T and B. hwajinpoensis SW-72T as genus Lottiidibacillus.</title>
        <authorList>
            <person name="Liu R."/>
            <person name="Huang Z."/>
        </authorList>
    </citation>
    <scope>NUCLEOTIDE SEQUENCE [LARGE SCALE GENOMIC DNA]</scope>
    <source>
        <strain evidence="8 9">BH030017</strain>
    </source>
</reference>
<accession>A0A366XQ98</accession>